<dbReference type="GeneID" id="66071975"/>
<dbReference type="Proteomes" id="UP001049176">
    <property type="component" value="Chromosome 11"/>
</dbReference>
<evidence type="ECO:0000313" key="2">
    <source>
        <dbReference type="Proteomes" id="UP001049176"/>
    </source>
</evidence>
<organism evidence="1 2">
    <name type="scientific">Marasmius oreades</name>
    <name type="common">fairy-ring Marasmius</name>
    <dbReference type="NCBI Taxonomy" id="181124"/>
    <lineage>
        <taxon>Eukaryota</taxon>
        <taxon>Fungi</taxon>
        <taxon>Dikarya</taxon>
        <taxon>Basidiomycota</taxon>
        <taxon>Agaricomycotina</taxon>
        <taxon>Agaricomycetes</taxon>
        <taxon>Agaricomycetidae</taxon>
        <taxon>Agaricales</taxon>
        <taxon>Marasmiineae</taxon>
        <taxon>Marasmiaceae</taxon>
        <taxon>Marasmius</taxon>
    </lineage>
</organism>
<sequence>MHISFSRCPPFSMFHAHGRLGIDQVDQRKDGKRNSSLLLQACFDRRIFTPPFAQVLNHFSPSFAANEILMQSSALFSAADSQTTT</sequence>
<name>A0A9P7RLX2_9AGAR</name>
<dbReference type="KEGG" id="more:E1B28_002899"/>
<protein>
    <submittedName>
        <fullName evidence="1">Uncharacterized protein</fullName>
    </submittedName>
</protein>
<dbReference type="AlphaFoldDB" id="A0A9P7RLX2"/>
<keyword evidence="2" id="KW-1185">Reference proteome</keyword>
<comment type="caution">
    <text evidence="1">The sequence shown here is derived from an EMBL/GenBank/DDBJ whole genome shotgun (WGS) entry which is preliminary data.</text>
</comment>
<evidence type="ECO:0000313" key="1">
    <source>
        <dbReference type="EMBL" id="KAG7085333.1"/>
    </source>
</evidence>
<gene>
    <name evidence="1" type="ORF">E1B28_002899</name>
</gene>
<accession>A0A9P7RLX2</accession>
<dbReference type="EMBL" id="CM032191">
    <property type="protein sequence ID" value="KAG7085333.1"/>
    <property type="molecule type" value="Genomic_DNA"/>
</dbReference>
<proteinExistence type="predicted"/>
<dbReference type="RefSeq" id="XP_043001804.1">
    <property type="nucleotide sequence ID" value="XM_043159850.1"/>
</dbReference>
<reference evidence="1" key="1">
    <citation type="journal article" date="2021" name="Genome Biol. Evol.">
        <title>The assembled and annotated genome of the fairy-ring fungus Marasmius oreades.</title>
        <authorList>
            <person name="Hiltunen M."/>
            <person name="Ament-Velasquez S.L."/>
            <person name="Johannesson H."/>
        </authorList>
    </citation>
    <scope>NUCLEOTIDE SEQUENCE</scope>
    <source>
        <strain evidence="1">03SP1</strain>
    </source>
</reference>